<keyword evidence="1" id="KW-0472">Membrane</keyword>
<gene>
    <name evidence="2" type="ORF">Taro_051189</name>
</gene>
<reference evidence="2" key="1">
    <citation type="submission" date="2017-07" db="EMBL/GenBank/DDBJ databases">
        <title>Taro Niue Genome Assembly and Annotation.</title>
        <authorList>
            <person name="Atibalentja N."/>
            <person name="Keating K."/>
            <person name="Fields C.J."/>
        </authorList>
    </citation>
    <scope>NUCLEOTIDE SEQUENCE</scope>
    <source>
        <strain evidence="2">Niue_2</strain>
        <tissue evidence="2">Leaf</tissue>
    </source>
</reference>
<protein>
    <submittedName>
        <fullName evidence="2">Uncharacterized protein</fullName>
    </submittedName>
</protein>
<organism evidence="2 3">
    <name type="scientific">Colocasia esculenta</name>
    <name type="common">Wild taro</name>
    <name type="synonym">Arum esculentum</name>
    <dbReference type="NCBI Taxonomy" id="4460"/>
    <lineage>
        <taxon>Eukaryota</taxon>
        <taxon>Viridiplantae</taxon>
        <taxon>Streptophyta</taxon>
        <taxon>Embryophyta</taxon>
        <taxon>Tracheophyta</taxon>
        <taxon>Spermatophyta</taxon>
        <taxon>Magnoliopsida</taxon>
        <taxon>Liliopsida</taxon>
        <taxon>Araceae</taxon>
        <taxon>Aroideae</taxon>
        <taxon>Colocasieae</taxon>
        <taxon>Colocasia</taxon>
    </lineage>
</organism>
<proteinExistence type="predicted"/>
<comment type="caution">
    <text evidence="2">The sequence shown here is derived from an EMBL/GenBank/DDBJ whole genome shotgun (WGS) entry which is preliminary data.</text>
</comment>
<dbReference type="Proteomes" id="UP000652761">
    <property type="component" value="Unassembled WGS sequence"/>
</dbReference>
<dbReference type="AlphaFoldDB" id="A0A843XG47"/>
<keyword evidence="3" id="KW-1185">Reference proteome</keyword>
<dbReference type="EMBL" id="NMUH01008030">
    <property type="protein sequence ID" value="MQM18200.1"/>
    <property type="molecule type" value="Genomic_DNA"/>
</dbReference>
<keyword evidence="1" id="KW-0812">Transmembrane</keyword>
<evidence type="ECO:0000313" key="3">
    <source>
        <dbReference type="Proteomes" id="UP000652761"/>
    </source>
</evidence>
<evidence type="ECO:0000256" key="1">
    <source>
        <dbReference type="SAM" id="Phobius"/>
    </source>
</evidence>
<sequence length="777" mass="86266">MRLSEGGPTSVSSEIPKILEMGSRESCPFRLLILVSFSPTIVCTFLLLGTLLTYGQPSVPEMEEEEETTDDLSLLQVGSTSNELVVQKPKKISMVSHTETRGNVKGIPLKESNIIEQDDHVCKVESRMLLSASNKEEERKGGSVGTCSLLEQDENQIQFDKKATDNREVKGKALSEKSESLEEYLVRDAQQVVHPVTSREKETKNLKVEMHKPMMERGLNSSLDLSKKLVCSNDVSNSDSDHTGTHPPDGSFTDNTWMIKELHPIIDCGAPQLVSISVDDSHSVPRSYGQNCRCDGNMEEKAEHMEGSQKEKNGESAIPATCTADEDMNHMDLSSSILVRTKRLKSLILKRRARKNLRAEAEKSLRGLDINKTAAMLDELKHIQLRIPLVSRGRNPFDLPSYSEDELDLPGSAPSAFLPRGNIFDEFDLPFDQEDEKNLLTDVNVGCQRPTSLPQKDTFFRRYESFTVGASFTGEPRQEKHDIKLMPDPGTGSTILEEPSYADFQRQLSDESLSKTVSVPASESNSLVVDRNYDDPVEQELNQESLAKLIFPCDDTHVRNESSLSDEVDLLESPGREKEIGIYDIDTVGVNTPTDFEEETHETFDDFVEYEKKVRYEMELHSPTSDTANSDLAEVKYMESSSTSSLEVSKNISIMPEEKSTDLQQSIGDHLKGSHSSVDPSTREGETLNDFLVDFSPSVTSRSSLNTASFGSNITLSTASETQTESSDLCLPEVEEKNNVLCIGHLASGKGNRGETHMSDNGALWVLPSNLSSVEKR</sequence>
<keyword evidence="1" id="KW-1133">Transmembrane helix</keyword>
<accession>A0A843XG47</accession>
<name>A0A843XG47_COLES</name>
<evidence type="ECO:0000313" key="2">
    <source>
        <dbReference type="EMBL" id="MQM18200.1"/>
    </source>
</evidence>
<feature type="transmembrane region" description="Helical" evidence="1">
    <location>
        <begin position="31"/>
        <end position="54"/>
    </location>
</feature>
<dbReference type="PANTHER" id="PTHR33870:SF4">
    <property type="entry name" value="CARDIOMYOPATHY-ASSOCIATED PROTEIN"/>
    <property type="match status" value="1"/>
</dbReference>
<dbReference type="PANTHER" id="PTHR33870">
    <property type="entry name" value="CARDIOMYOPATHY-ASSOCIATED PROTEIN"/>
    <property type="match status" value="1"/>
</dbReference>
<dbReference type="OrthoDB" id="1908091at2759"/>